<dbReference type="Proteomes" id="UP000267368">
    <property type="component" value="Unassembled WGS sequence"/>
</dbReference>
<dbReference type="Gene3D" id="1.20.1630.10">
    <property type="entry name" value="Formate dehydrogenase/DMSO reductase domain"/>
    <property type="match status" value="1"/>
</dbReference>
<dbReference type="PANTHER" id="PTHR34856">
    <property type="entry name" value="PROTEIN NRFD"/>
    <property type="match status" value="1"/>
</dbReference>
<keyword evidence="4 7" id="KW-0812">Transmembrane</keyword>
<evidence type="ECO:0000256" key="6">
    <source>
        <dbReference type="ARBA" id="ARBA00023136"/>
    </source>
</evidence>
<protein>
    <submittedName>
        <fullName evidence="8">Polysulfide reductase</fullName>
    </submittedName>
</protein>
<feature type="transmembrane region" description="Helical" evidence="7">
    <location>
        <begin position="126"/>
        <end position="149"/>
    </location>
</feature>
<feature type="transmembrane region" description="Helical" evidence="7">
    <location>
        <begin position="237"/>
        <end position="257"/>
    </location>
</feature>
<evidence type="ECO:0000313" key="8">
    <source>
        <dbReference type="EMBL" id="RNL21300.1"/>
    </source>
</evidence>
<evidence type="ECO:0000256" key="3">
    <source>
        <dbReference type="ARBA" id="ARBA00022475"/>
    </source>
</evidence>
<evidence type="ECO:0000256" key="5">
    <source>
        <dbReference type="ARBA" id="ARBA00022989"/>
    </source>
</evidence>
<feature type="transmembrane region" description="Helical" evidence="7">
    <location>
        <begin position="155"/>
        <end position="176"/>
    </location>
</feature>
<dbReference type="PANTHER" id="PTHR34856:SF2">
    <property type="entry name" value="PROTEIN NRFD"/>
    <property type="match status" value="1"/>
</dbReference>
<dbReference type="GO" id="GO:0005886">
    <property type="term" value="C:plasma membrane"/>
    <property type="evidence" value="ECO:0007669"/>
    <property type="project" value="UniProtKB-SubCell"/>
</dbReference>
<evidence type="ECO:0000256" key="1">
    <source>
        <dbReference type="ARBA" id="ARBA00004651"/>
    </source>
</evidence>
<feature type="transmembrane region" description="Helical" evidence="7">
    <location>
        <begin position="6"/>
        <end position="30"/>
    </location>
</feature>
<evidence type="ECO:0000313" key="9">
    <source>
        <dbReference type="Proteomes" id="UP000267368"/>
    </source>
</evidence>
<dbReference type="InterPro" id="IPR005614">
    <property type="entry name" value="NrfD-like"/>
</dbReference>
<feature type="transmembrane region" description="Helical" evidence="7">
    <location>
        <begin position="51"/>
        <end position="70"/>
    </location>
</feature>
<accession>A0A3N0AHJ4</accession>
<feature type="transmembrane region" description="Helical" evidence="7">
    <location>
        <begin position="196"/>
        <end position="217"/>
    </location>
</feature>
<feature type="transmembrane region" description="Helical" evidence="7">
    <location>
        <begin position="90"/>
        <end position="114"/>
    </location>
</feature>
<dbReference type="Pfam" id="PF03916">
    <property type="entry name" value="NrfD"/>
    <property type="match status" value="1"/>
</dbReference>
<dbReference type="RefSeq" id="WP_123197142.1">
    <property type="nucleotide sequence ID" value="NZ_QICB01000001.1"/>
</dbReference>
<gene>
    <name evidence="8" type="ORF">DMP07_00120</name>
</gene>
<keyword evidence="5 7" id="KW-1133">Transmembrane helix</keyword>
<dbReference type="EMBL" id="QICB01000001">
    <property type="protein sequence ID" value="RNL21300.1"/>
    <property type="molecule type" value="Genomic_DNA"/>
</dbReference>
<keyword evidence="3" id="KW-1003">Cell membrane</keyword>
<name>A0A3N0AHJ4_9ACTN</name>
<reference evidence="9" key="1">
    <citation type="submission" date="2018-05" db="EMBL/GenBank/DDBJ databases">
        <title>Genome Sequencing of selected type strains of the family Eggerthellaceae.</title>
        <authorList>
            <person name="Danylec N."/>
            <person name="Stoll D.A."/>
            <person name="Doetsch A."/>
            <person name="Huch M."/>
        </authorList>
    </citation>
    <scope>NUCLEOTIDE SEQUENCE [LARGE SCALE GENOMIC DNA]</scope>
    <source>
        <strain evidence="9">DSM 17537</strain>
    </source>
</reference>
<feature type="transmembrane region" description="Helical" evidence="7">
    <location>
        <begin position="269"/>
        <end position="289"/>
    </location>
</feature>
<comment type="similarity">
    <text evidence="2">Belongs to the NrfD family.</text>
</comment>
<dbReference type="AlphaFoldDB" id="A0A3N0AHJ4"/>
<evidence type="ECO:0000256" key="4">
    <source>
        <dbReference type="ARBA" id="ARBA00022692"/>
    </source>
</evidence>
<comment type="caution">
    <text evidence="8">The sequence shown here is derived from an EMBL/GenBank/DDBJ whole genome shotgun (WGS) entry which is preliminary data.</text>
</comment>
<dbReference type="OrthoDB" id="3173463at2"/>
<comment type="subcellular location">
    <subcellularLocation>
        <location evidence="1">Cell membrane</location>
        <topology evidence="1">Multi-pass membrane protein</topology>
    </subcellularLocation>
</comment>
<evidence type="ECO:0000256" key="7">
    <source>
        <dbReference type="SAM" id="Phobius"/>
    </source>
</evidence>
<evidence type="ECO:0000256" key="2">
    <source>
        <dbReference type="ARBA" id="ARBA00008929"/>
    </source>
</evidence>
<proteinExistence type="inferred from homology"/>
<organism evidence="8 9">
    <name type="scientific">Slackia faecicanis</name>
    <dbReference type="NCBI Taxonomy" id="255723"/>
    <lineage>
        <taxon>Bacteria</taxon>
        <taxon>Bacillati</taxon>
        <taxon>Actinomycetota</taxon>
        <taxon>Coriobacteriia</taxon>
        <taxon>Eggerthellales</taxon>
        <taxon>Eggerthellaceae</taxon>
        <taxon>Slackia</taxon>
    </lineage>
</organism>
<keyword evidence="9" id="KW-1185">Reference proteome</keyword>
<keyword evidence="6 7" id="KW-0472">Membrane</keyword>
<dbReference type="InterPro" id="IPR052049">
    <property type="entry name" value="Electron_transfer_protein"/>
</dbReference>
<sequence>MFGPLIIMYLFLGGCGAGMLLVSSLWSLVFHARANRTFRQSAAFRTFRNRCFVAGTIVVCLGAVCLLADLGRPERFVLLFFRPNETYLTFGTFVLAALAAVASFLSAVNCLYLPRFDARAKVVAEVLCAVLSVAVMTYTGLFLQGLYAVAFWDTWLVPALFVLSAVSMGISACLLVSAFMRDGWLYGRDIGRMHAIHVFVLIVEAFALAAFLATAAFGRGEAPASFALLLHDPLLSWFAAGVVLCGLAVPLIGESVLRARRIERALPLIDALCIFGGLALRICIVSAGLH</sequence>